<organism evidence="2 3">
    <name type="scientific">candidate division MSBL1 archaeon SCGC-AAA382C18</name>
    <dbReference type="NCBI Taxonomy" id="1698281"/>
    <lineage>
        <taxon>Archaea</taxon>
        <taxon>Methanobacteriati</taxon>
        <taxon>Methanobacteriota</taxon>
        <taxon>candidate division MSBL1</taxon>
    </lineage>
</organism>
<keyword evidence="1" id="KW-1133">Transmembrane helix</keyword>
<keyword evidence="3" id="KW-1185">Reference proteome</keyword>
<keyword evidence="1" id="KW-0812">Transmembrane</keyword>
<comment type="caution">
    <text evidence="2">The sequence shown here is derived from an EMBL/GenBank/DDBJ whole genome shotgun (WGS) entry which is preliminary data.</text>
</comment>
<dbReference type="AlphaFoldDB" id="A0A133VJU2"/>
<keyword evidence="1" id="KW-0472">Membrane</keyword>
<dbReference type="EMBL" id="LHYF01000027">
    <property type="protein sequence ID" value="KXB06712.1"/>
    <property type="molecule type" value="Genomic_DNA"/>
</dbReference>
<reference evidence="2 3" key="1">
    <citation type="journal article" date="2016" name="Sci. Rep.">
        <title>Metabolic traits of an uncultured archaeal lineage -MSBL1- from brine pools of the Red Sea.</title>
        <authorList>
            <person name="Mwirichia R."/>
            <person name="Alam I."/>
            <person name="Rashid M."/>
            <person name="Vinu M."/>
            <person name="Ba-Alawi W."/>
            <person name="Anthony Kamau A."/>
            <person name="Kamanda Ngugi D."/>
            <person name="Goker M."/>
            <person name="Klenk H.P."/>
            <person name="Bajic V."/>
            <person name="Stingl U."/>
        </authorList>
    </citation>
    <scope>NUCLEOTIDE SEQUENCE [LARGE SCALE GENOMIC DNA]</scope>
    <source>
        <strain evidence="2">SCGC-AAA382C18</strain>
    </source>
</reference>
<dbReference type="InterPro" id="IPR032836">
    <property type="entry name" value="DsrE2-like"/>
</dbReference>
<proteinExistence type="predicted"/>
<sequence length="139" mass="15640">MTDKATLIVHSGDMDKIYSAFIIGNGALSMGMDVSMYFTFWGLERLKKGELEEGNLSRKNLMGLGKWMIKRKMDSANVASLEELMQDFVELGGKILACDMTMEIMGLEKEDLRDEVISEYCAVGTYIKEAKESDITLFI</sequence>
<name>A0A133VJU2_9EURY</name>
<evidence type="ECO:0000313" key="3">
    <source>
        <dbReference type="Proteomes" id="UP000070404"/>
    </source>
</evidence>
<dbReference type="Pfam" id="PF13686">
    <property type="entry name" value="DrsE_2"/>
    <property type="match status" value="2"/>
</dbReference>
<evidence type="ECO:0000256" key="1">
    <source>
        <dbReference type="SAM" id="Phobius"/>
    </source>
</evidence>
<accession>A0A133VJU2</accession>
<dbReference type="Gene3D" id="3.40.1260.10">
    <property type="entry name" value="DsrEFH-like"/>
    <property type="match status" value="1"/>
</dbReference>
<feature type="transmembrane region" description="Helical" evidence="1">
    <location>
        <begin position="17"/>
        <end position="40"/>
    </location>
</feature>
<evidence type="ECO:0000313" key="2">
    <source>
        <dbReference type="EMBL" id="KXB06712.1"/>
    </source>
</evidence>
<dbReference type="InterPro" id="IPR027396">
    <property type="entry name" value="DsrEFH-like"/>
</dbReference>
<dbReference type="Proteomes" id="UP000070404">
    <property type="component" value="Unassembled WGS sequence"/>
</dbReference>
<protein>
    <submittedName>
        <fullName evidence="2">NAD(FAD)-dependent dehydrogenase</fullName>
    </submittedName>
</protein>
<gene>
    <name evidence="2" type="ORF">AKJ52_01750</name>
</gene>
<dbReference type="PANTHER" id="PTHR34655">
    <property type="entry name" value="CONSERVED WITHIN P. AEROPHILUM"/>
    <property type="match status" value="1"/>
</dbReference>
<dbReference type="SUPFAM" id="SSF75169">
    <property type="entry name" value="DsrEFH-like"/>
    <property type="match status" value="1"/>
</dbReference>
<dbReference type="PANTHER" id="PTHR34655:SF2">
    <property type="entry name" value="PEROXIREDOXIN FAMILY PROTEIN"/>
    <property type="match status" value="1"/>
</dbReference>